<keyword evidence="4 8" id="KW-1003">Cell membrane</keyword>
<dbReference type="EMBL" id="LNTY01000029">
    <property type="protein sequence ID" value="KXF82171.1"/>
    <property type="molecule type" value="Genomic_DNA"/>
</dbReference>
<gene>
    <name evidence="9" type="ORF">ATN88_17455</name>
</gene>
<keyword evidence="6 8" id="KW-1133">Transmembrane helix</keyword>
<protein>
    <recommendedName>
        <fullName evidence="8">Probable membrane transporter protein</fullName>
    </recommendedName>
</protein>
<feature type="transmembrane region" description="Helical" evidence="8">
    <location>
        <begin position="128"/>
        <end position="152"/>
    </location>
</feature>
<dbReference type="Pfam" id="PF01925">
    <property type="entry name" value="TauE"/>
    <property type="match status" value="1"/>
</dbReference>
<evidence type="ECO:0000256" key="4">
    <source>
        <dbReference type="ARBA" id="ARBA00022475"/>
    </source>
</evidence>
<keyword evidence="10" id="KW-1185">Reference proteome</keyword>
<evidence type="ECO:0000256" key="3">
    <source>
        <dbReference type="ARBA" id="ARBA00022448"/>
    </source>
</evidence>
<feature type="transmembrane region" description="Helical" evidence="8">
    <location>
        <begin position="43"/>
        <end position="62"/>
    </location>
</feature>
<sequence>MDLSFEQLMLIALALSAGAFVQSLIGFGLAIVSAPFVMMIDPVLVPTAVTLVTLYLSSVNTWQYRSQLSLRGLGWAFIGRIPGTLVAGVMLAYLSISAMQMMMGLAVLFAVIASLFKFSVEPNNKNMFLAGFVAAIMGTTTSIGGPPMALVLQKMDVVKLRANLAGYFIFSCVISLIALAFAGYFTLWHVKVSLVSLPFVLLSSAIAYKLAPYVKAEWVRYGLLALCSFAGVSTFIQGLA</sequence>
<keyword evidence="3" id="KW-0813">Transport</keyword>
<dbReference type="AlphaFoldDB" id="A0A135I9P7"/>
<evidence type="ECO:0000256" key="5">
    <source>
        <dbReference type="ARBA" id="ARBA00022692"/>
    </source>
</evidence>
<evidence type="ECO:0000256" key="2">
    <source>
        <dbReference type="ARBA" id="ARBA00009142"/>
    </source>
</evidence>
<feature type="transmembrane region" description="Helical" evidence="8">
    <location>
        <begin position="12"/>
        <end position="37"/>
    </location>
</feature>
<evidence type="ECO:0000313" key="9">
    <source>
        <dbReference type="EMBL" id="KXF82171.1"/>
    </source>
</evidence>
<feature type="transmembrane region" description="Helical" evidence="8">
    <location>
        <begin position="218"/>
        <end position="239"/>
    </location>
</feature>
<dbReference type="PANTHER" id="PTHR30269">
    <property type="entry name" value="TRANSMEMBRANE PROTEIN YFCA"/>
    <property type="match status" value="1"/>
</dbReference>
<dbReference type="PANTHER" id="PTHR30269:SF37">
    <property type="entry name" value="MEMBRANE TRANSPORTER PROTEIN"/>
    <property type="match status" value="1"/>
</dbReference>
<feature type="transmembrane region" description="Helical" evidence="8">
    <location>
        <begin position="164"/>
        <end position="186"/>
    </location>
</feature>
<reference evidence="9 10" key="1">
    <citation type="submission" date="2015-11" db="EMBL/GenBank/DDBJ databases">
        <title>Genomic Taxonomy of the Vibrionaceae.</title>
        <authorList>
            <person name="Gomez-Gil B."/>
            <person name="Enciso-Ibarra J."/>
        </authorList>
    </citation>
    <scope>NUCLEOTIDE SEQUENCE [LARGE SCALE GENOMIC DNA]</scope>
    <source>
        <strain evidence="9 10">CAIM 912</strain>
    </source>
</reference>
<dbReference type="Proteomes" id="UP000070529">
    <property type="component" value="Unassembled WGS sequence"/>
</dbReference>
<keyword evidence="5 8" id="KW-0812">Transmembrane</keyword>
<comment type="similarity">
    <text evidence="2 8">Belongs to the 4-toluene sulfonate uptake permease (TSUP) (TC 2.A.102) family.</text>
</comment>
<evidence type="ECO:0000256" key="1">
    <source>
        <dbReference type="ARBA" id="ARBA00004651"/>
    </source>
</evidence>
<evidence type="ECO:0000256" key="7">
    <source>
        <dbReference type="ARBA" id="ARBA00023136"/>
    </source>
</evidence>
<feature type="transmembrane region" description="Helical" evidence="8">
    <location>
        <begin position="83"/>
        <end position="116"/>
    </location>
</feature>
<organism evidence="9 10">
    <name type="scientific">Enterovibrio coralii</name>
    <dbReference type="NCBI Taxonomy" id="294935"/>
    <lineage>
        <taxon>Bacteria</taxon>
        <taxon>Pseudomonadati</taxon>
        <taxon>Pseudomonadota</taxon>
        <taxon>Gammaproteobacteria</taxon>
        <taxon>Vibrionales</taxon>
        <taxon>Vibrionaceae</taxon>
        <taxon>Enterovibrio</taxon>
    </lineage>
</organism>
<comment type="caution">
    <text evidence="9">The sequence shown here is derived from an EMBL/GenBank/DDBJ whole genome shotgun (WGS) entry which is preliminary data.</text>
</comment>
<evidence type="ECO:0000256" key="6">
    <source>
        <dbReference type="ARBA" id="ARBA00022989"/>
    </source>
</evidence>
<keyword evidence="7 8" id="KW-0472">Membrane</keyword>
<evidence type="ECO:0000256" key="8">
    <source>
        <dbReference type="RuleBase" id="RU363041"/>
    </source>
</evidence>
<dbReference type="STRING" id="294935.ATN88_17455"/>
<dbReference type="OrthoDB" id="5472127at2"/>
<dbReference type="InterPro" id="IPR002781">
    <property type="entry name" value="TM_pro_TauE-like"/>
</dbReference>
<dbReference type="InterPro" id="IPR052017">
    <property type="entry name" value="TSUP"/>
</dbReference>
<evidence type="ECO:0000313" key="10">
    <source>
        <dbReference type="Proteomes" id="UP000070529"/>
    </source>
</evidence>
<feature type="transmembrane region" description="Helical" evidence="8">
    <location>
        <begin position="192"/>
        <end position="211"/>
    </location>
</feature>
<dbReference type="GO" id="GO:0005886">
    <property type="term" value="C:plasma membrane"/>
    <property type="evidence" value="ECO:0007669"/>
    <property type="project" value="UniProtKB-SubCell"/>
</dbReference>
<comment type="subcellular location">
    <subcellularLocation>
        <location evidence="1 8">Cell membrane</location>
        <topology evidence="1 8">Multi-pass membrane protein</topology>
    </subcellularLocation>
</comment>
<accession>A0A135I9P7</accession>
<name>A0A135I9P7_9GAMM</name>
<proteinExistence type="inferred from homology"/>
<dbReference type="RefSeq" id="WP_067414509.1">
    <property type="nucleotide sequence ID" value="NZ_LNTY01000029.1"/>
</dbReference>